<sequence length="162" mass="19800">MFQQRDINPLKIRTQNLEKIILTLHHQICQCYVFQFQEFLVFSFKICLGQVLLCLYYKLILPQLKWLPHHRYNFLPIQQKEHLDCQAFQTLHQEPLLLLCQQSFYFLTQCVILQDYLSKIILQLQLRIHWQICCYFNLLLILNAQDYLALIRLNQQLWHLHN</sequence>
<name>W7XHI1_TETTS</name>
<reference evidence="2" key="1">
    <citation type="journal article" date="2006" name="PLoS Biol.">
        <title>Macronuclear genome sequence of the ciliate Tetrahymena thermophila, a model eukaryote.</title>
        <authorList>
            <person name="Eisen J.A."/>
            <person name="Coyne R.S."/>
            <person name="Wu M."/>
            <person name="Wu D."/>
            <person name="Thiagarajan M."/>
            <person name="Wortman J.R."/>
            <person name="Badger J.H."/>
            <person name="Ren Q."/>
            <person name="Amedeo P."/>
            <person name="Jones K.M."/>
            <person name="Tallon L.J."/>
            <person name="Delcher A.L."/>
            <person name="Salzberg S.L."/>
            <person name="Silva J.C."/>
            <person name="Haas B.J."/>
            <person name="Majoros W.H."/>
            <person name="Farzad M."/>
            <person name="Carlton J.M."/>
            <person name="Smith R.K. Jr."/>
            <person name="Garg J."/>
            <person name="Pearlman R.E."/>
            <person name="Karrer K.M."/>
            <person name="Sun L."/>
            <person name="Manning G."/>
            <person name="Elde N.C."/>
            <person name="Turkewitz A.P."/>
            <person name="Asai D.J."/>
            <person name="Wilkes D.E."/>
            <person name="Wang Y."/>
            <person name="Cai H."/>
            <person name="Collins K."/>
            <person name="Stewart B.A."/>
            <person name="Lee S.R."/>
            <person name="Wilamowska K."/>
            <person name="Weinberg Z."/>
            <person name="Ruzzo W.L."/>
            <person name="Wloga D."/>
            <person name="Gaertig J."/>
            <person name="Frankel J."/>
            <person name="Tsao C.-C."/>
            <person name="Gorovsky M.A."/>
            <person name="Keeling P.J."/>
            <person name="Waller R.F."/>
            <person name="Patron N.J."/>
            <person name="Cherry J.M."/>
            <person name="Stover N.A."/>
            <person name="Krieger C.J."/>
            <person name="del Toro C."/>
            <person name="Ryder H.F."/>
            <person name="Williamson S.C."/>
            <person name="Barbeau R.A."/>
            <person name="Hamilton E.P."/>
            <person name="Orias E."/>
        </authorList>
    </citation>
    <scope>NUCLEOTIDE SEQUENCE [LARGE SCALE GENOMIC DNA]</scope>
    <source>
        <strain evidence="2">SB210</strain>
    </source>
</reference>
<organism evidence="1 2">
    <name type="scientific">Tetrahymena thermophila (strain SB210)</name>
    <dbReference type="NCBI Taxonomy" id="312017"/>
    <lineage>
        <taxon>Eukaryota</taxon>
        <taxon>Sar</taxon>
        <taxon>Alveolata</taxon>
        <taxon>Ciliophora</taxon>
        <taxon>Intramacronucleata</taxon>
        <taxon>Oligohymenophorea</taxon>
        <taxon>Hymenostomatida</taxon>
        <taxon>Tetrahymenina</taxon>
        <taxon>Tetrahymenidae</taxon>
        <taxon>Tetrahymena</taxon>
    </lineage>
</organism>
<dbReference type="Proteomes" id="UP000009168">
    <property type="component" value="Unassembled WGS sequence"/>
</dbReference>
<dbReference type="EMBL" id="GG662532">
    <property type="protein sequence ID" value="EWS72564.1"/>
    <property type="molecule type" value="Genomic_DNA"/>
</dbReference>
<dbReference type="GeneID" id="24439920"/>
<accession>W7XHI1</accession>
<gene>
    <name evidence="1" type="ORF">TTHERM_000630368</name>
</gene>
<proteinExistence type="predicted"/>
<dbReference type="AlphaFoldDB" id="W7XHI1"/>
<dbReference type="InParanoid" id="W7XHI1"/>
<dbReference type="RefSeq" id="XP_012654847.1">
    <property type="nucleotide sequence ID" value="XM_012799393.1"/>
</dbReference>
<evidence type="ECO:0000313" key="1">
    <source>
        <dbReference type="EMBL" id="EWS72564.1"/>
    </source>
</evidence>
<dbReference type="KEGG" id="tet:TTHERM_000630368"/>
<keyword evidence="2" id="KW-1185">Reference proteome</keyword>
<protein>
    <submittedName>
        <fullName evidence="1">Uncharacterized protein</fullName>
    </submittedName>
</protein>
<evidence type="ECO:0000313" key="2">
    <source>
        <dbReference type="Proteomes" id="UP000009168"/>
    </source>
</evidence>